<evidence type="ECO:0000256" key="2">
    <source>
        <dbReference type="SAM" id="Phobius"/>
    </source>
</evidence>
<reference evidence="3 4" key="1">
    <citation type="submission" date="2019-06" db="EMBL/GenBank/DDBJ databases">
        <title>Genome analyses of bacteria isolated from kimchi.</title>
        <authorList>
            <person name="Lee S."/>
            <person name="Ahn S."/>
            <person name="Roh S."/>
        </authorList>
    </citation>
    <scope>NUCLEOTIDE SEQUENCE [LARGE SCALE GENOMIC DNA]</scope>
    <source>
        <strain evidence="3 4">CBA3630</strain>
    </source>
</reference>
<evidence type="ECO:0000313" key="4">
    <source>
        <dbReference type="Proteomes" id="UP000321296"/>
    </source>
</evidence>
<proteinExistence type="predicted"/>
<dbReference type="Proteomes" id="UP000321296">
    <property type="component" value="Chromosome"/>
</dbReference>
<dbReference type="KEGG" id="lpse:FGL85_09465"/>
<dbReference type="AlphaFoldDB" id="A0A5B8SZL7"/>
<protein>
    <submittedName>
        <fullName evidence="3">Uncharacterized protein</fullName>
    </submittedName>
</protein>
<evidence type="ECO:0000256" key="1">
    <source>
        <dbReference type="SAM" id="MobiDB-lite"/>
    </source>
</evidence>
<keyword evidence="2" id="KW-0812">Transmembrane</keyword>
<feature type="compositionally biased region" description="Low complexity" evidence="1">
    <location>
        <begin position="46"/>
        <end position="74"/>
    </location>
</feature>
<feature type="region of interest" description="Disordered" evidence="1">
    <location>
        <begin position="35"/>
        <end position="103"/>
    </location>
</feature>
<gene>
    <name evidence="3" type="ORF">FGL85_09465</name>
</gene>
<keyword evidence="2" id="KW-0472">Membrane</keyword>
<feature type="transmembrane region" description="Helical" evidence="2">
    <location>
        <begin position="5"/>
        <end position="24"/>
    </location>
</feature>
<sequence length="152" mass="16410">MKKNIMIAVGIVVTMVSVLLYAHFNQSQGLENVLTPRESKMKKTSKSSSTQGISSSLSQKQSSSTSESSGHINSQGTSSSVANDPNTASYNPNKTAQGTEVTAEMITQVRQELIRAGLPADKWGPSDIKKIITESSQQNMSVIDYAKANYHQ</sequence>
<keyword evidence="2" id="KW-1133">Transmembrane helix</keyword>
<name>A0A5B8SZL7_LEUPS</name>
<dbReference type="RefSeq" id="WP_147651842.1">
    <property type="nucleotide sequence ID" value="NZ_CP042383.1"/>
</dbReference>
<accession>A0A5B8SZL7</accession>
<feature type="compositionally biased region" description="Polar residues" evidence="1">
    <location>
        <begin position="75"/>
        <end position="100"/>
    </location>
</feature>
<evidence type="ECO:0000313" key="3">
    <source>
        <dbReference type="EMBL" id="QEA42712.1"/>
    </source>
</evidence>
<organism evidence="3 4">
    <name type="scientific">Leuconostoc pseudomesenteroides</name>
    <dbReference type="NCBI Taxonomy" id="33968"/>
    <lineage>
        <taxon>Bacteria</taxon>
        <taxon>Bacillati</taxon>
        <taxon>Bacillota</taxon>
        <taxon>Bacilli</taxon>
        <taxon>Lactobacillales</taxon>
        <taxon>Lactobacillaceae</taxon>
        <taxon>Leuconostoc</taxon>
    </lineage>
</organism>
<dbReference type="EMBL" id="CP042383">
    <property type="protein sequence ID" value="QEA42712.1"/>
    <property type="molecule type" value="Genomic_DNA"/>
</dbReference>